<accession>A0A9X0CJN9</accession>
<reference evidence="2" key="1">
    <citation type="submission" date="2023-01" db="EMBL/GenBank/DDBJ databases">
        <title>Genome assembly of the deep-sea coral Lophelia pertusa.</title>
        <authorList>
            <person name="Herrera S."/>
            <person name="Cordes E."/>
        </authorList>
    </citation>
    <scope>NUCLEOTIDE SEQUENCE</scope>
    <source>
        <strain evidence="2">USNM1676648</strain>
        <tissue evidence="2">Polyp</tissue>
    </source>
</reference>
<name>A0A9X0CJN9_9CNID</name>
<dbReference type="Proteomes" id="UP001163046">
    <property type="component" value="Unassembled WGS sequence"/>
</dbReference>
<dbReference type="OrthoDB" id="5988409at2759"/>
<evidence type="ECO:0000313" key="3">
    <source>
        <dbReference type="Proteomes" id="UP001163046"/>
    </source>
</evidence>
<sequence>MKGSLLRFFATNASIEQFVACGLEDIGSQLEFQRLVKEHTYGGDGSTEILTSTSSRSSDGVKPSRKALKHMSSMDAKIYKAKRRAVQERTVNKWPGNNIPIFRKNEKALKELQIFVDELAETCTYSPAGFGRQGIRKHILDTLTERRRRIHKGHDFEKGDGRKKNKELEWMTSENENSSDTSAEGVQGDGHKKNKELELTRENENSKDMDEGAQQDGRKTNEELELTKENEKSCDSMDEGTQEQKDGQGKPGKHSLTKESASVILAVTYNAISSKFITRQQLVSGSKTLKLKMKTSLAKEEYLVPVATALIKQGFIKLSSAEVTRENVLKLKSF</sequence>
<dbReference type="EMBL" id="MU827362">
    <property type="protein sequence ID" value="KAJ7351123.1"/>
    <property type="molecule type" value="Genomic_DNA"/>
</dbReference>
<feature type="region of interest" description="Disordered" evidence="1">
    <location>
        <begin position="151"/>
        <end position="257"/>
    </location>
</feature>
<evidence type="ECO:0000256" key="1">
    <source>
        <dbReference type="SAM" id="MobiDB-lite"/>
    </source>
</evidence>
<feature type="compositionally biased region" description="Basic and acidic residues" evidence="1">
    <location>
        <begin position="153"/>
        <end position="169"/>
    </location>
</feature>
<gene>
    <name evidence="2" type="ORF">OS493_036458</name>
</gene>
<feature type="compositionally biased region" description="Basic and acidic residues" evidence="1">
    <location>
        <begin position="189"/>
        <end position="235"/>
    </location>
</feature>
<protein>
    <submittedName>
        <fullName evidence="2">Uncharacterized protein</fullName>
    </submittedName>
</protein>
<feature type="compositionally biased region" description="Polar residues" evidence="1">
    <location>
        <begin position="172"/>
        <end position="184"/>
    </location>
</feature>
<dbReference type="AlphaFoldDB" id="A0A9X0CJN9"/>
<proteinExistence type="predicted"/>
<evidence type="ECO:0000313" key="2">
    <source>
        <dbReference type="EMBL" id="KAJ7351123.1"/>
    </source>
</evidence>
<organism evidence="2 3">
    <name type="scientific">Desmophyllum pertusum</name>
    <dbReference type="NCBI Taxonomy" id="174260"/>
    <lineage>
        <taxon>Eukaryota</taxon>
        <taxon>Metazoa</taxon>
        <taxon>Cnidaria</taxon>
        <taxon>Anthozoa</taxon>
        <taxon>Hexacorallia</taxon>
        <taxon>Scleractinia</taxon>
        <taxon>Caryophylliina</taxon>
        <taxon>Caryophylliidae</taxon>
        <taxon>Desmophyllum</taxon>
    </lineage>
</organism>
<keyword evidence="3" id="KW-1185">Reference proteome</keyword>
<comment type="caution">
    <text evidence="2">The sequence shown here is derived from an EMBL/GenBank/DDBJ whole genome shotgun (WGS) entry which is preliminary data.</text>
</comment>